<dbReference type="GeneID" id="59377863"/>
<keyword evidence="2" id="KW-1185">Reference proteome</keyword>
<dbReference type="InterPro" id="IPR023214">
    <property type="entry name" value="HAD_sf"/>
</dbReference>
<name>A0A8H6ZW21_PLEOS</name>
<sequence>MPLNIPGLLAPAQLLFKPRLVLPAVIVPDIRSIDFAQLRKAGYRGAVFDKDNCLTIPHRDTLVPELKDAWQECRRTFGNGNVLIVSNSAGTYLDAGEIQAESVSHHLGVPVLKHTSFKPAYSCINSIRNYFSSLEKPISDHELIVVGDRILTDVVMANRMKRRNGREETGPLAIWTTGVWHKESTVMRWIERGLVNIVDRMAQRSNSKPTRSAFSEFIRP</sequence>
<dbReference type="AlphaFoldDB" id="A0A8H6ZW21"/>
<dbReference type="InterPro" id="IPR027706">
    <property type="entry name" value="PGP_Pase"/>
</dbReference>
<reference evidence="1" key="1">
    <citation type="submission" date="2019-07" db="EMBL/GenBank/DDBJ databases">
        <authorList>
            <person name="Palmer J.M."/>
        </authorList>
    </citation>
    <scope>NUCLEOTIDE SEQUENCE</scope>
    <source>
        <strain evidence="1">PC9</strain>
    </source>
</reference>
<dbReference type="EMBL" id="JACETU010000005">
    <property type="protein sequence ID" value="KAF7428813.1"/>
    <property type="molecule type" value="Genomic_DNA"/>
</dbReference>
<proteinExistence type="predicted"/>
<protein>
    <submittedName>
        <fullName evidence="1">Uncharacterized protein</fullName>
    </submittedName>
</protein>
<dbReference type="VEuPathDB" id="FungiDB:PC9H_008045"/>
<evidence type="ECO:0000313" key="1">
    <source>
        <dbReference type="EMBL" id="KAF7428813.1"/>
    </source>
</evidence>
<organism evidence="1 2">
    <name type="scientific">Pleurotus ostreatus</name>
    <name type="common">Oyster mushroom</name>
    <name type="synonym">White-rot fungus</name>
    <dbReference type="NCBI Taxonomy" id="5322"/>
    <lineage>
        <taxon>Eukaryota</taxon>
        <taxon>Fungi</taxon>
        <taxon>Dikarya</taxon>
        <taxon>Basidiomycota</taxon>
        <taxon>Agaricomycotina</taxon>
        <taxon>Agaricomycetes</taxon>
        <taxon>Agaricomycetidae</taxon>
        <taxon>Agaricales</taxon>
        <taxon>Pleurotineae</taxon>
        <taxon>Pleurotaceae</taxon>
        <taxon>Pleurotus</taxon>
    </lineage>
</organism>
<dbReference type="Proteomes" id="UP000623687">
    <property type="component" value="Unassembled WGS sequence"/>
</dbReference>
<dbReference type="GO" id="GO:0008962">
    <property type="term" value="F:phosphatidylglycerophosphatase activity"/>
    <property type="evidence" value="ECO:0007669"/>
    <property type="project" value="InterPro"/>
</dbReference>
<comment type="caution">
    <text evidence="1">The sequence shown here is derived from an EMBL/GenBank/DDBJ whole genome shotgun (WGS) entry which is preliminary data.</text>
</comment>
<dbReference type="RefSeq" id="XP_036631185.1">
    <property type="nucleotide sequence ID" value="XM_036777565.1"/>
</dbReference>
<dbReference type="SUPFAM" id="SSF56784">
    <property type="entry name" value="HAD-like"/>
    <property type="match status" value="1"/>
</dbReference>
<gene>
    <name evidence="1" type="ORF">PC9H_008045</name>
</gene>
<dbReference type="Pfam" id="PF09419">
    <property type="entry name" value="PGP_phosphatase"/>
    <property type="match status" value="1"/>
</dbReference>
<dbReference type="Gene3D" id="3.40.50.1000">
    <property type="entry name" value="HAD superfamily/HAD-like"/>
    <property type="match status" value="1"/>
</dbReference>
<dbReference type="NCBIfam" id="TIGR01668">
    <property type="entry name" value="YqeG_hyp_ppase"/>
    <property type="match status" value="1"/>
</dbReference>
<accession>A0A8H6ZW21</accession>
<evidence type="ECO:0000313" key="2">
    <source>
        <dbReference type="Proteomes" id="UP000623687"/>
    </source>
</evidence>
<dbReference type="OrthoDB" id="198652at2759"/>
<dbReference type="InterPro" id="IPR010021">
    <property type="entry name" value="PGPP1/Gep4"/>
</dbReference>
<dbReference type="InterPro" id="IPR036412">
    <property type="entry name" value="HAD-like_sf"/>
</dbReference>